<dbReference type="Proteomes" id="UP000076268">
    <property type="component" value="Unassembled WGS sequence"/>
</dbReference>
<reference evidence="1 2" key="1">
    <citation type="submission" date="2016-02" db="EMBL/GenBank/DDBJ databases">
        <title>Anaerosporomusa subterraneum gen. nov., sp. nov., a spore-forming obligate anaerobe isolated from saprolite.</title>
        <authorList>
            <person name="Choi J.K."/>
            <person name="Shah M."/>
            <person name="Yee N."/>
        </authorList>
    </citation>
    <scope>NUCLEOTIDE SEQUENCE [LARGE SCALE GENOMIC DNA]</scope>
    <source>
        <strain evidence="1 2">RU4</strain>
    </source>
</reference>
<dbReference type="EMBL" id="LSGP01000023">
    <property type="protein sequence ID" value="KYZ75449.1"/>
    <property type="molecule type" value="Genomic_DNA"/>
</dbReference>
<organism evidence="1 2">
    <name type="scientific">Anaerosporomusa subterranea</name>
    <dbReference type="NCBI Taxonomy" id="1794912"/>
    <lineage>
        <taxon>Bacteria</taxon>
        <taxon>Bacillati</taxon>
        <taxon>Bacillota</taxon>
        <taxon>Negativicutes</taxon>
        <taxon>Acetonemataceae</taxon>
        <taxon>Anaerosporomusa</taxon>
    </lineage>
</organism>
<keyword evidence="2" id="KW-1185">Reference proteome</keyword>
<gene>
    <name evidence="1" type="ORF">AXX12_12060</name>
</gene>
<proteinExistence type="predicted"/>
<protein>
    <submittedName>
        <fullName evidence="1">Uncharacterized protein</fullName>
    </submittedName>
</protein>
<accession>A0A154BND2</accession>
<sequence length="83" mass="8986">MIIYFPTSYTCLGFAIPVASDKDNSVMPRRKYSRTIFSIYGTGILPSKAQPQAEDNAPDTLCVFGGIFNAGNKAGHVIALSNR</sequence>
<dbReference type="STRING" id="1794912.AXX12_12060"/>
<dbReference type="AlphaFoldDB" id="A0A154BND2"/>
<name>A0A154BND2_ANASB</name>
<evidence type="ECO:0000313" key="2">
    <source>
        <dbReference type="Proteomes" id="UP000076268"/>
    </source>
</evidence>
<comment type="caution">
    <text evidence="1">The sequence shown here is derived from an EMBL/GenBank/DDBJ whole genome shotgun (WGS) entry which is preliminary data.</text>
</comment>
<evidence type="ECO:0000313" key="1">
    <source>
        <dbReference type="EMBL" id="KYZ75449.1"/>
    </source>
</evidence>